<dbReference type="InterPro" id="IPR018211">
    <property type="entry name" value="ADH_Fe_CS"/>
</dbReference>
<protein>
    <submittedName>
        <fullName evidence="8">Uncharacterized protein</fullName>
    </submittedName>
</protein>
<feature type="domain" description="Fe-containing alcohol dehydrogenase-like C-terminal" evidence="7">
    <location>
        <begin position="188"/>
        <end position="355"/>
    </location>
</feature>
<keyword evidence="3" id="KW-0560">Oxidoreductase</keyword>
<comment type="cofactor">
    <cofactor evidence="1">
        <name>Fe cation</name>
        <dbReference type="ChEBI" id="CHEBI:24875"/>
    </cofactor>
</comment>
<evidence type="ECO:0000259" key="7">
    <source>
        <dbReference type="Pfam" id="PF25137"/>
    </source>
</evidence>
<dbReference type="RefSeq" id="WP_054211408.1">
    <property type="nucleotide sequence ID" value="NZ_LGSZ01000063.1"/>
</dbReference>
<dbReference type="InterPro" id="IPR056798">
    <property type="entry name" value="ADH_Fe_C"/>
</dbReference>
<evidence type="ECO:0000256" key="1">
    <source>
        <dbReference type="ARBA" id="ARBA00001962"/>
    </source>
</evidence>
<reference evidence="8 9" key="1">
    <citation type="submission" date="2015-07" db="EMBL/GenBank/DDBJ databases">
        <title>Whole genome sequencing of Bosea vaviloviae isolated from cave pool.</title>
        <authorList>
            <person name="Tan N.E.H."/>
            <person name="Lee Y.P."/>
            <person name="Gan H.M."/>
            <person name="Barton H."/>
            <person name="Savka M.A."/>
        </authorList>
    </citation>
    <scope>NUCLEOTIDE SEQUENCE [LARGE SCALE GENOMIC DNA]</scope>
    <source>
        <strain evidence="8 9">SD260</strain>
    </source>
</reference>
<dbReference type="PATRIC" id="fig|1526658.3.peg.4720"/>
<name>A0A0N0M8W2_9HYPH</name>
<evidence type="ECO:0000313" key="8">
    <source>
        <dbReference type="EMBL" id="KPH76969.1"/>
    </source>
</evidence>
<evidence type="ECO:0000256" key="5">
    <source>
        <dbReference type="ARBA" id="ARBA00049243"/>
    </source>
</evidence>
<dbReference type="SUPFAM" id="SSF56796">
    <property type="entry name" value="Dehydroquinate synthase-like"/>
    <property type="match status" value="1"/>
</dbReference>
<dbReference type="PANTHER" id="PTHR11496:SF102">
    <property type="entry name" value="ALCOHOL DEHYDROGENASE 4"/>
    <property type="match status" value="1"/>
</dbReference>
<organism evidence="8 9">
    <name type="scientific">Bosea vaviloviae</name>
    <dbReference type="NCBI Taxonomy" id="1526658"/>
    <lineage>
        <taxon>Bacteria</taxon>
        <taxon>Pseudomonadati</taxon>
        <taxon>Pseudomonadota</taxon>
        <taxon>Alphaproteobacteria</taxon>
        <taxon>Hyphomicrobiales</taxon>
        <taxon>Boseaceae</taxon>
        <taxon>Bosea</taxon>
    </lineage>
</organism>
<dbReference type="InterPro" id="IPR001670">
    <property type="entry name" value="ADH_Fe/GldA"/>
</dbReference>
<keyword evidence="9" id="KW-1185">Reference proteome</keyword>
<gene>
    <name evidence="8" type="ORF">AE618_23050</name>
</gene>
<accession>A0A0N0M8W2</accession>
<dbReference type="PROSITE" id="PS00913">
    <property type="entry name" value="ADH_IRON_1"/>
    <property type="match status" value="1"/>
</dbReference>
<dbReference type="InterPro" id="IPR039697">
    <property type="entry name" value="Alcohol_dehydrogenase_Fe"/>
</dbReference>
<dbReference type="Proteomes" id="UP000037822">
    <property type="component" value="Unassembled WGS sequence"/>
</dbReference>
<dbReference type="GO" id="GO:0004022">
    <property type="term" value="F:alcohol dehydrogenase (NAD+) activity"/>
    <property type="evidence" value="ECO:0007669"/>
    <property type="project" value="UniProtKB-EC"/>
</dbReference>
<dbReference type="OrthoDB" id="9815791at2"/>
<dbReference type="GO" id="GO:0046872">
    <property type="term" value="F:metal ion binding"/>
    <property type="evidence" value="ECO:0007669"/>
    <property type="project" value="InterPro"/>
</dbReference>
<comment type="catalytic activity">
    <reaction evidence="5">
        <text>a primary alcohol + NAD(+) = an aldehyde + NADH + H(+)</text>
        <dbReference type="Rhea" id="RHEA:10736"/>
        <dbReference type="ChEBI" id="CHEBI:15378"/>
        <dbReference type="ChEBI" id="CHEBI:15734"/>
        <dbReference type="ChEBI" id="CHEBI:17478"/>
        <dbReference type="ChEBI" id="CHEBI:57540"/>
        <dbReference type="ChEBI" id="CHEBI:57945"/>
        <dbReference type="EC" id="1.1.1.1"/>
    </reaction>
</comment>
<comment type="similarity">
    <text evidence="2">Belongs to the iron-containing alcohol dehydrogenase family.</text>
</comment>
<dbReference type="Pfam" id="PF00465">
    <property type="entry name" value="Fe-ADH"/>
    <property type="match status" value="1"/>
</dbReference>
<dbReference type="Gene3D" id="1.20.1090.10">
    <property type="entry name" value="Dehydroquinate synthase-like - alpha domain"/>
    <property type="match status" value="1"/>
</dbReference>
<evidence type="ECO:0000256" key="3">
    <source>
        <dbReference type="ARBA" id="ARBA00023002"/>
    </source>
</evidence>
<evidence type="ECO:0000256" key="4">
    <source>
        <dbReference type="ARBA" id="ARBA00023027"/>
    </source>
</evidence>
<dbReference type="FunFam" id="3.40.50.1970:FF:000003">
    <property type="entry name" value="Alcohol dehydrogenase, iron-containing"/>
    <property type="match status" value="1"/>
</dbReference>
<evidence type="ECO:0000313" key="9">
    <source>
        <dbReference type="Proteomes" id="UP000037822"/>
    </source>
</evidence>
<dbReference type="Gene3D" id="3.40.50.1970">
    <property type="match status" value="1"/>
</dbReference>
<sequence>MEASFLMPTHVIHGAGVLAGIGSAIAAMGIRRVLVVTDANITPQPFYVAILDALDRAGIRVSVYDGCRIDAHLDEVDEQAARVSAGSLEAVIGVGGGSVLCAAKAIAIVARNPPTFRACAGVARFPHRALPMFLVPTTAGSGAEVSQFTLVKDDANGAKFVGGGPLSFPTIAFLDPVVLAAIPARLAAISAIDALTHAMEAMFTEFATPLTDGLAMTAIGLLMRSITCAVTTRAPDACADNLLGSAIANMACGNARLGLAHALSLPLEARCHVPHGIGVGVLLPHVLAFNAPEAPAKVRMMAAAMGLKAGDGDAAVLADVLATLGQLYDEIGFPHHFDGHFDKPSSLREIAEAALPGLYGMAPAEPVTASSIIASPNIRRASVEDASALYAACFESLDRARI</sequence>
<dbReference type="EMBL" id="LGSZ01000063">
    <property type="protein sequence ID" value="KPH76969.1"/>
    <property type="molecule type" value="Genomic_DNA"/>
</dbReference>
<evidence type="ECO:0000259" key="6">
    <source>
        <dbReference type="Pfam" id="PF00465"/>
    </source>
</evidence>
<feature type="domain" description="Alcohol dehydrogenase iron-type/glycerol dehydrogenase GldA" evidence="6">
    <location>
        <begin position="8"/>
        <end position="176"/>
    </location>
</feature>
<dbReference type="PANTHER" id="PTHR11496">
    <property type="entry name" value="ALCOHOL DEHYDROGENASE"/>
    <property type="match status" value="1"/>
</dbReference>
<keyword evidence="4" id="KW-0520">NAD</keyword>
<evidence type="ECO:0000256" key="2">
    <source>
        <dbReference type="ARBA" id="ARBA00007358"/>
    </source>
</evidence>
<dbReference type="CDD" id="cd08551">
    <property type="entry name" value="Fe-ADH"/>
    <property type="match status" value="1"/>
</dbReference>
<comment type="caution">
    <text evidence="8">The sequence shown here is derived from an EMBL/GenBank/DDBJ whole genome shotgun (WGS) entry which is preliminary data.</text>
</comment>
<proteinExistence type="inferred from homology"/>
<dbReference type="Pfam" id="PF25137">
    <property type="entry name" value="ADH_Fe_C"/>
    <property type="match status" value="1"/>
</dbReference>
<dbReference type="AlphaFoldDB" id="A0A0N0M8W2"/>